<dbReference type="PATRIC" id="fig|86416.3.peg.2773"/>
<dbReference type="KEGG" id="cpas:Clopa_2787"/>
<dbReference type="STRING" id="86416.Clopa_2787"/>
<organism evidence="1 2">
    <name type="scientific">Clostridium pasteurianum BC1</name>
    <dbReference type="NCBI Taxonomy" id="86416"/>
    <lineage>
        <taxon>Bacteria</taxon>
        <taxon>Bacillati</taxon>
        <taxon>Bacillota</taxon>
        <taxon>Clostridia</taxon>
        <taxon>Eubacteriales</taxon>
        <taxon>Clostridiaceae</taxon>
        <taxon>Clostridium</taxon>
    </lineage>
</organism>
<dbReference type="AlphaFoldDB" id="R4KDC7"/>
<dbReference type="eggNOG" id="ENOG50324MC">
    <property type="taxonomic scope" value="Bacteria"/>
</dbReference>
<dbReference type="HOGENOM" id="CLU_171798_0_0_9"/>
<dbReference type="EMBL" id="CP003261">
    <property type="protein sequence ID" value="AGK97625.1"/>
    <property type="molecule type" value="Genomic_DNA"/>
</dbReference>
<keyword evidence="2" id="KW-1185">Reference proteome</keyword>
<evidence type="ECO:0000313" key="1">
    <source>
        <dbReference type="EMBL" id="AGK97625.1"/>
    </source>
</evidence>
<dbReference type="Proteomes" id="UP000013523">
    <property type="component" value="Chromosome"/>
</dbReference>
<accession>R4KDC7</accession>
<reference evidence="1 2" key="1">
    <citation type="submission" date="2012-01" db="EMBL/GenBank/DDBJ databases">
        <title>Complete sequence of chromosome of Clostridium pasteurianum BC1.</title>
        <authorList>
            <consortium name="US DOE Joint Genome Institute"/>
            <person name="Lucas S."/>
            <person name="Han J."/>
            <person name="Lapidus A."/>
            <person name="Cheng J.-F."/>
            <person name="Goodwin L."/>
            <person name="Pitluck S."/>
            <person name="Peters L."/>
            <person name="Mikhailova N."/>
            <person name="Teshima H."/>
            <person name="Detter J.C."/>
            <person name="Han C."/>
            <person name="Tapia R."/>
            <person name="Land M."/>
            <person name="Hauser L."/>
            <person name="Kyrpides N."/>
            <person name="Ivanova N."/>
            <person name="Pagani I."/>
            <person name="Dunn J."/>
            <person name="Taghavi S."/>
            <person name="Francis A."/>
            <person name="van der Lelie D."/>
            <person name="Woyke T."/>
        </authorList>
    </citation>
    <scope>NUCLEOTIDE SEQUENCE [LARGE SCALE GENOMIC DNA]</scope>
    <source>
        <strain evidence="1 2">BC1</strain>
    </source>
</reference>
<evidence type="ECO:0000313" key="2">
    <source>
        <dbReference type="Proteomes" id="UP000013523"/>
    </source>
</evidence>
<dbReference type="RefSeq" id="WP_015615919.1">
    <property type="nucleotide sequence ID" value="NC_021182.1"/>
</dbReference>
<gene>
    <name evidence="1" type="ORF">Clopa_2787</name>
</gene>
<proteinExistence type="predicted"/>
<name>R4KDC7_CLOPA</name>
<sequence>MDMLLNRYNDITYVMDLSFVQGVELIGKAKIKMAEDMLFAQWNMEHIFMDEKNFIAFEDYKDKAFKGVNKKKLSKEEIHKMAVKAMEEADKIKKEIEEGGYVSETI</sequence>
<protein>
    <submittedName>
        <fullName evidence="1">Uncharacterized protein</fullName>
    </submittedName>
</protein>